<dbReference type="AlphaFoldDB" id="A0AAU8EIZ0"/>
<organism evidence="18">
    <name type="scientific">Arthrobacter sp. K5</name>
    <dbReference type="NCBI Taxonomy" id="2839623"/>
    <lineage>
        <taxon>Bacteria</taxon>
        <taxon>Bacillati</taxon>
        <taxon>Actinomycetota</taxon>
        <taxon>Actinomycetes</taxon>
        <taxon>Micrococcales</taxon>
        <taxon>Micrococcaceae</taxon>
        <taxon>Arthrobacter</taxon>
    </lineage>
</organism>
<comment type="cofactor">
    <cofactor evidence="1">
        <name>Mg(2+)</name>
        <dbReference type="ChEBI" id="CHEBI:18420"/>
    </cofactor>
</comment>
<dbReference type="RefSeq" id="WP_353710386.1">
    <property type="nucleotide sequence ID" value="NZ_CP159279.1"/>
</dbReference>
<dbReference type="GO" id="GO:0046872">
    <property type="term" value="F:metal ion binding"/>
    <property type="evidence" value="ECO:0007669"/>
    <property type="project" value="UniProtKB-KW"/>
</dbReference>
<dbReference type="EC" id="2.7.9.2" evidence="5"/>
<dbReference type="PANTHER" id="PTHR43030:SF1">
    <property type="entry name" value="PHOSPHOENOLPYRUVATE SYNTHASE"/>
    <property type="match status" value="1"/>
</dbReference>
<dbReference type="Pfam" id="PF01326">
    <property type="entry name" value="PPDK_N"/>
    <property type="match status" value="1"/>
</dbReference>
<feature type="region of interest" description="Disordered" evidence="15">
    <location>
        <begin position="637"/>
        <end position="658"/>
    </location>
</feature>
<evidence type="ECO:0000256" key="3">
    <source>
        <dbReference type="ARBA" id="ARBA00004742"/>
    </source>
</evidence>
<dbReference type="Gene3D" id="3.30.1490.20">
    <property type="entry name" value="ATP-grasp fold, A domain"/>
    <property type="match status" value="1"/>
</dbReference>
<dbReference type="InterPro" id="IPR006319">
    <property type="entry name" value="PEP_synth"/>
</dbReference>
<keyword evidence="8" id="KW-0479">Metal-binding</keyword>
<reference evidence="18" key="1">
    <citation type="submission" date="2024-06" db="EMBL/GenBank/DDBJ databases">
        <title>Biodegradation of dimethachlon by Arthrobacter sp. K5: mechanistic insights and ecological implications.</title>
        <authorList>
            <person name="Hu S."/>
            <person name="Lu P."/>
        </authorList>
    </citation>
    <scope>NUCLEOTIDE SEQUENCE</scope>
    <source>
        <strain evidence="18">K5</strain>
    </source>
</reference>
<evidence type="ECO:0000256" key="6">
    <source>
        <dbReference type="ARBA" id="ARBA00021623"/>
    </source>
</evidence>
<evidence type="ECO:0000259" key="16">
    <source>
        <dbReference type="Pfam" id="PF00391"/>
    </source>
</evidence>
<evidence type="ECO:0000256" key="2">
    <source>
        <dbReference type="ARBA" id="ARBA00002988"/>
    </source>
</evidence>
<protein>
    <recommendedName>
        <fullName evidence="6">Phosphoenolpyruvate synthase</fullName>
        <ecNumber evidence="5">2.7.9.2</ecNumber>
    </recommendedName>
    <alternativeName>
        <fullName evidence="13">Pyruvate, water dikinase</fullName>
    </alternativeName>
</protein>
<sequence length="914" mass="97791">MTYIKDFDQLGRSDLDEAGGKGANLGELSRAGFPVPPGFVLTTAAYQDFVNANGIAGRILELAALPAGASNDDYDAAAGQIRALFAESTMPEEIAGELRAAYGRLSHQTLDHQAAAGSGDGAGAEPGDGHAARVAVRSSATAEDLASASFAGQQDTYLNVSGHNAVVAAVIDCWASLWNARAMAYRSRNGFDPATVRLAVVIQEMVDAGAAGVLFTANPATGRRDQVVISAAWGLGESVVSGAVTTDDVVVDAATGRVEQRRTADKDVMTVYDGTGTREQPVPEAKRREPVLDDDLAVALARQGTAIAKHFGVPQDIEWAQAAGDFFILQARPITALPEPSADAPTQWPLPYPNGMYFRASIVEQLPDPLSPLFADLIDGAVVRSLNALFSEAFGKSVVRPGDVSLPTVNGYAYYYYNNAGMRRVMGKSLTAMRALAQGKAHMGIKGWRDHSHPKYRGLVKFWAAKSPADRPATELLEGISALLDAGAAYYTAVQSIIPIAATSEIMFRGYYDKLVRRPGDPSAEVFLLGYDSEPIRAEKSLYDLAAWTRERPQLASAVTEGSAAGIADALRAGTLPAGVDGAPAVDPEQWDEWRSRLQRHLDRYGHAVYNLDFINPVPADDPSALLETLRYFVRGQGKDPHERQQRSADRREEQSRLVSARLGPRRRAVFRRLLRWAQKAAPVREDALADVGLAWPLMRRMLLELGERLTASGVIGTPSDIFWLRLDELRNAIDFGLATPGAAITGTDRPVRAEAVEQRKMLWRGQRKAAAPQLLPESRWMERAFGSMMPARSVQQAGNVITGVGASSGQVSAQARLLHGPDDFASMRPGEVLVARMTTPAWTPLFAMASGVVTDVGGPLSHSSIVAREYGIPAVLGTGVATRRVSSGQQVKVDGDAGTVTLDGSGTVEGTGS</sequence>
<evidence type="ECO:0000256" key="15">
    <source>
        <dbReference type="SAM" id="MobiDB-lite"/>
    </source>
</evidence>
<feature type="region of interest" description="Disordered" evidence="15">
    <location>
        <begin position="113"/>
        <end position="133"/>
    </location>
</feature>
<comment type="function">
    <text evidence="2">Catalyzes the phosphorylation of pyruvate to phosphoenolpyruvate.</text>
</comment>
<evidence type="ECO:0000313" key="18">
    <source>
        <dbReference type="EMBL" id="XCH09615.1"/>
    </source>
</evidence>
<keyword evidence="10" id="KW-0418">Kinase</keyword>
<dbReference type="InterPro" id="IPR013815">
    <property type="entry name" value="ATP_grasp_subdomain_1"/>
</dbReference>
<name>A0AAU8EIZ0_9MICC</name>
<dbReference type="InterPro" id="IPR008279">
    <property type="entry name" value="PEP-util_enz_mobile_dom"/>
</dbReference>
<dbReference type="Pfam" id="PF00391">
    <property type="entry name" value="PEP-utilizers"/>
    <property type="match status" value="1"/>
</dbReference>
<dbReference type="Gene3D" id="3.30.470.20">
    <property type="entry name" value="ATP-grasp fold, B domain"/>
    <property type="match status" value="1"/>
</dbReference>
<dbReference type="EMBL" id="CP159279">
    <property type="protein sequence ID" value="XCH09615.1"/>
    <property type="molecule type" value="Genomic_DNA"/>
</dbReference>
<evidence type="ECO:0000259" key="17">
    <source>
        <dbReference type="Pfam" id="PF01326"/>
    </source>
</evidence>
<feature type="domain" description="Pyruvate phosphate dikinase AMP/ATP-binding" evidence="17">
    <location>
        <begin position="17"/>
        <end position="342"/>
    </location>
</feature>
<dbReference type="SUPFAM" id="SSF56059">
    <property type="entry name" value="Glutathione synthetase ATP-binding domain-like"/>
    <property type="match status" value="1"/>
</dbReference>
<keyword evidence="11" id="KW-0067">ATP-binding</keyword>
<evidence type="ECO:0000256" key="13">
    <source>
        <dbReference type="ARBA" id="ARBA00033470"/>
    </source>
</evidence>
<keyword evidence="12" id="KW-0460">Magnesium</keyword>
<accession>A0AAU8EIZ0</accession>
<dbReference type="PANTHER" id="PTHR43030">
    <property type="entry name" value="PHOSPHOENOLPYRUVATE SYNTHASE"/>
    <property type="match status" value="1"/>
</dbReference>
<dbReference type="Gene3D" id="3.50.30.10">
    <property type="entry name" value="Phosphohistidine domain"/>
    <property type="match status" value="1"/>
</dbReference>
<dbReference type="GO" id="GO:0005524">
    <property type="term" value="F:ATP binding"/>
    <property type="evidence" value="ECO:0007669"/>
    <property type="project" value="UniProtKB-KW"/>
</dbReference>
<dbReference type="GO" id="GO:0008986">
    <property type="term" value="F:pyruvate, water dikinase activity"/>
    <property type="evidence" value="ECO:0007669"/>
    <property type="project" value="UniProtKB-EC"/>
</dbReference>
<feature type="domain" description="PEP-utilising enzyme mobile" evidence="16">
    <location>
        <begin position="829"/>
        <end position="899"/>
    </location>
</feature>
<evidence type="ECO:0000256" key="11">
    <source>
        <dbReference type="ARBA" id="ARBA00022840"/>
    </source>
</evidence>
<evidence type="ECO:0000256" key="4">
    <source>
        <dbReference type="ARBA" id="ARBA00007837"/>
    </source>
</evidence>
<evidence type="ECO:0000256" key="9">
    <source>
        <dbReference type="ARBA" id="ARBA00022741"/>
    </source>
</evidence>
<dbReference type="InterPro" id="IPR036637">
    <property type="entry name" value="Phosphohistidine_dom_sf"/>
</dbReference>
<comment type="pathway">
    <text evidence="3">Carbohydrate biosynthesis; gluconeogenesis.</text>
</comment>
<proteinExistence type="inferred from homology"/>
<comment type="similarity">
    <text evidence="4">Belongs to the PEP-utilizing enzyme family.</text>
</comment>
<keyword evidence="9" id="KW-0547">Nucleotide-binding</keyword>
<keyword evidence="7" id="KW-0808">Transferase</keyword>
<dbReference type="SUPFAM" id="SSF52009">
    <property type="entry name" value="Phosphohistidine domain"/>
    <property type="match status" value="1"/>
</dbReference>
<dbReference type="InterPro" id="IPR002192">
    <property type="entry name" value="PPDK_AMP/ATP-bd"/>
</dbReference>
<gene>
    <name evidence="18" type="ORF">ABRP34_12165</name>
</gene>
<comment type="catalytic activity">
    <reaction evidence="14">
        <text>pyruvate + ATP + H2O = phosphoenolpyruvate + AMP + phosphate + 2 H(+)</text>
        <dbReference type="Rhea" id="RHEA:11364"/>
        <dbReference type="ChEBI" id="CHEBI:15361"/>
        <dbReference type="ChEBI" id="CHEBI:15377"/>
        <dbReference type="ChEBI" id="CHEBI:15378"/>
        <dbReference type="ChEBI" id="CHEBI:30616"/>
        <dbReference type="ChEBI" id="CHEBI:43474"/>
        <dbReference type="ChEBI" id="CHEBI:58702"/>
        <dbReference type="ChEBI" id="CHEBI:456215"/>
        <dbReference type="EC" id="2.7.9.2"/>
    </reaction>
</comment>
<evidence type="ECO:0000256" key="5">
    <source>
        <dbReference type="ARBA" id="ARBA00011996"/>
    </source>
</evidence>
<evidence type="ECO:0000256" key="1">
    <source>
        <dbReference type="ARBA" id="ARBA00001946"/>
    </source>
</evidence>
<evidence type="ECO:0000256" key="7">
    <source>
        <dbReference type="ARBA" id="ARBA00022679"/>
    </source>
</evidence>
<evidence type="ECO:0000256" key="14">
    <source>
        <dbReference type="ARBA" id="ARBA00047700"/>
    </source>
</evidence>
<feature type="compositionally biased region" description="Basic and acidic residues" evidence="15">
    <location>
        <begin position="637"/>
        <end position="656"/>
    </location>
</feature>
<evidence type="ECO:0000256" key="10">
    <source>
        <dbReference type="ARBA" id="ARBA00022777"/>
    </source>
</evidence>
<evidence type="ECO:0000256" key="12">
    <source>
        <dbReference type="ARBA" id="ARBA00022842"/>
    </source>
</evidence>
<evidence type="ECO:0000256" key="8">
    <source>
        <dbReference type="ARBA" id="ARBA00022723"/>
    </source>
</evidence>